<accession>A0ABT7EB51</accession>
<evidence type="ECO:0000313" key="2">
    <source>
        <dbReference type="Proteomes" id="UP001301012"/>
    </source>
</evidence>
<gene>
    <name evidence="1" type="ORF">QOZ84_11355</name>
</gene>
<evidence type="ECO:0000313" key="1">
    <source>
        <dbReference type="EMBL" id="MDK2564148.1"/>
    </source>
</evidence>
<keyword evidence="2" id="KW-1185">Reference proteome</keyword>
<proteinExistence type="predicted"/>
<dbReference type="RefSeq" id="WP_284133078.1">
    <property type="nucleotide sequence ID" value="NZ_JASKYM010000005.1"/>
</dbReference>
<name>A0ABT7EB51_9FIRM</name>
<protein>
    <submittedName>
        <fullName evidence="1">Uncharacterized protein</fullName>
    </submittedName>
</protein>
<dbReference type="EMBL" id="JASKYM010000005">
    <property type="protein sequence ID" value="MDK2564148.1"/>
    <property type="molecule type" value="Genomic_DNA"/>
</dbReference>
<reference evidence="1 2" key="1">
    <citation type="submission" date="2023-05" db="EMBL/GenBank/DDBJ databases">
        <title>Rombocin, a short stable natural nisin variant, displays selective antimicrobial activity against Listeria monocytogenes and employs dual mode of action to kill target bacterial strains.</title>
        <authorList>
            <person name="Wambui J."/>
            <person name="Stephan R."/>
            <person name="Kuipers O.P."/>
        </authorList>
    </citation>
    <scope>NUCLEOTIDE SEQUENCE [LARGE SCALE GENOMIC DNA]</scope>
    <source>
        <strain evidence="1 2">RC002</strain>
    </source>
</reference>
<dbReference type="Proteomes" id="UP001301012">
    <property type="component" value="Unassembled WGS sequence"/>
</dbReference>
<comment type="caution">
    <text evidence="1">The sequence shown here is derived from an EMBL/GenBank/DDBJ whole genome shotgun (WGS) entry which is preliminary data.</text>
</comment>
<sequence length="63" mass="7533">MSFNHIININQLTNLEVNYYLCVNARACAQRIKIGKDKVYRYYKLFSNGLTVHEIYNQYQVNK</sequence>
<organism evidence="1 2">
    <name type="scientific">Romboutsia sedimentorum</name>
    <dbReference type="NCBI Taxonomy" id="1368474"/>
    <lineage>
        <taxon>Bacteria</taxon>
        <taxon>Bacillati</taxon>
        <taxon>Bacillota</taxon>
        <taxon>Clostridia</taxon>
        <taxon>Peptostreptococcales</taxon>
        <taxon>Peptostreptococcaceae</taxon>
        <taxon>Romboutsia</taxon>
    </lineage>
</organism>